<dbReference type="Proteomes" id="UP000772434">
    <property type="component" value="Unassembled WGS sequence"/>
</dbReference>
<evidence type="ECO:0000313" key="2">
    <source>
        <dbReference type="Proteomes" id="UP000772434"/>
    </source>
</evidence>
<organism evidence="1 2">
    <name type="scientific">Rhodocollybia butyracea</name>
    <dbReference type="NCBI Taxonomy" id="206335"/>
    <lineage>
        <taxon>Eukaryota</taxon>
        <taxon>Fungi</taxon>
        <taxon>Dikarya</taxon>
        <taxon>Basidiomycota</taxon>
        <taxon>Agaricomycotina</taxon>
        <taxon>Agaricomycetes</taxon>
        <taxon>Agaricomycetidae</taxon>
        <taxon>Agaricales</taxon>
        <taxon>Marasmiineae</taxon>
        <taxon>Omphalotaceae</taxon>
        <taxon>Rhodocollybia</taxon>
    </lineage>
</organism>
<keyword evidence="2" id="KW-1185">Reference proteome</keyword>
<evidence type="ECO:0000313" key="1">
    <source>
        <dbReference type="EMBL" id="KAF9062286.1"/>
    </source>
</evidence>
<protein>
    <submittedName>
        <fullName evidence="1">Uncharacterized protein</fullName>
    </submittedName>
</protein>
<dbReference type="OrthoDB" id="3052647at2759"/>
<dbReference type="EMBL" id="JADNRY010000176">
    <property type="protein sequence ID" value="KAF9062286.1"/>
    <property type="molecule type" value="Genomic_DNA"/>
</dbReference>
<accession>A0A9P5PC05</accession>
<sequence>MTPDAAVPRLVIVDDTDPAIRYSPQSAFSLQDGVLLNQAGFGGPVYNNTITGTRTNGSFFTFNFSGSFIRVVVAASGSSPSSTPAWKCTVDNNSMATAVYSWTPPLQITNYYACDSGQLLYGDHRPHTLNVTFTIPESAVGDSIVWLDSLQYQPLPSDPLDAVMLRVHNSDPTFSYNNISGHGSRTYI</sequence>
<comment type="caution">
    <text evidence="1">The sequence shown here is derived from an EMBL/GenBank/DDBJ whole genome shotgun (WGS) entry which is preliminary data.</text>
</comment>
<dbReference type="AlphaFoldDB" id="A0A9P5PC05"/>
<proteinExistence type="predicted"/>
<reference evidence="1" key="1">
    <citation type="submission" date="2020-11" db="EMBL/GenBank/DDBJ databases">
        <authorList>
            <consortium name="DOE Joint Genome Institute"/>
            <person name="Ahrendt S."/>
            <person name="Riley R."/>
            <person name="Andreopoulos W."/>
            <person name="Labutti K."/>
            <person name="Pangilinan J."/>
            <person name="Ruiz-Duenas F.J."/>
            <person name="Barrasa J.M."/>
            <person name="Sanchez-Garcia M."/>
            <person name="Camarero S."/>
            <person name="Miyauchi S."/>
            <person name="Serrano A."/>
            <person name="Linde D."/>
            <person name="Babiker R."/>
            <person name="Drula E."/>
            <person name="Ayuso-Fernandez I."/>
            <person name="Pacheco R."/>
            <person name="Padilla G."/>
            <person name="Ferreira P."/>
            <person name="Barriuso J."/>
            <person name="Kellner H."/>
            <person name="Castanera R."/>
            <person name="Alfaro M."/>
            <person name="Ramirez L."/>
            <person name="Pisabarro A.G."/>
            <person name="Kuo A."/>
            <person name="Tritt A."/>
            <person name="Lipzen A."/>
            <person name="He G."/>
            <person name="Yan M."/>
            <person name="Ng V."/>
            <person name="Cullen D."/>
            <person name="Martin F."/>
            <person name="Rosso M.-N."/>
            <person name="Henrissat B."/>
            <person name="Hibbett D."/>
            <person name="Martinez A.T."/>
            <person name="Grigoriev I.V."/>
        </authorList>
    </citation>
    <scope>NUCLEOTIDE SEQUENCE</scope>
    <source>
        <strain evidence="1">AH 40177</strain>
    </source>
</reference>
<name>A0A9P5PC05_9AGAR</name>
<gene>
    <name evidence="1" type="ORF">BDP27DRAFT_1428066</name>
</gene>